<dbReference type="PANTHER" id="PTHR21483">
    <property type="entry name" value="RNA POLYMERASE II-ASSOCIATED PROTEIN 1"/>
    <property type="match status" value="1"/>
</dbReference>
<feature type="region of interest" description="Disordered" evidence="2">
    <location>
        <begin position="142"/>
        <end position="267"/>
    </location>
</feature>
<organism evidence="5 6">
    <name type="scientific">Apiospora aurea</name>
    <dbReference type="NCBI Taxonomy" id="335848"/>
    <lineage>
        <taxon>Eukaryota</taxon>
        <taxon>Fungi</taxon>
        <taxon>Dikarya</taxon>
        <taxon>Ascomycota</taxon>
        <taxon>Pezizomycotina</taxon>
        <taxon>Sordariomycetes</taxon>
        <taxon>Xylariomycetidae</taxon>
        <taxon>Amphisphaeriales</taxon>
        <taxon>Apiosporaceae</taxon>
        <taxon>Apiospora</taxon>
    </lineage>
</organism>
<feature type="compositionally biased region" description="Polar residues" evidence="2">
    <location>
        <begin position="15"/>
        <end position="30"/>
    </location>
</feature>
<dbReference type="Proteomes" id="UP001391051">
    <property type="component" value="Unassembled WGS sequence"/>
</dbReference>
<dbReference type="InterPro" id="IPR013930">
    <property type="entry name" value="RPAP1_N"/>
</dbReference>
<name>A0ABR1QVD0_9PEZI</name>
<feature type="domain" description="RPAP1 C-terminal" evidence="3">
    <location>
        <begin position="317"/>
        <end position="384"/>
    </location>
</feature>
<dbReference type="InterPro" id="IPR039913">
    <property type="entry name" value="RPAP1/Rba50"/>
</dbReference>
<evidence type="ECO:0000313" key="6">
    <source>
        <dbReference type="Proteomes" id="UP001391051"/>
    </source>
</evidence>
<feature type="compositionally biased region" description="Basic and acidic residues" evidence="2">
    <location>
        <begin position="101"/>
        <end position="112"/>
    </location>
</feature>
<evidence type="ECO:0000259" key="4">
    <source>
        <dbReference type="Pfam" id="PF08621"/>
    </source>
</evidence>
<evidence type="ECO:0000256" key="1">
    <source>
        <dbReference type="ARBA" id="ARBA00009953"/>
    </source>
</evidence>
<feature type="compositionally biased region" description="Low complexity" evidence="2">
    <location>
        <begin position="58"/>
        <end position="72"/>
    </location>
</feature>
<dbReference type="EMBL" id="JAQQWE010000001">
    <property type="protein sequence ID" value="KAK7966619.1"/>
    <property type="molecule type" value="Genomic_DNA"/>
</dbReference>
<feature type="compositionally biased region" description="Basic and acidic residues" evidence="2">
    <location>
        <begin position="187"/>
        <end position="200"/>
    </location>
</feature>
<feature type="compositionally biased region" description="Low complexity" evidence="2">
    <location>
        <begin position="220"/>
        <end position="238"/>
    </location>
</feature>
<keyword evidence="6" id="KW-1185">Reference proteome</keyword>
<evidence type="ECO:0000259" key="3">
    <source>
        <dbReference type="Pfam" id="PF08620"/>
    </source>
</evidence>
<evidence type="ECO:0000313" key="5">
    <source>
        <dbReference type="EMBL" id="KAK7966619.1"/>
    </source>
</evidence>
<dbReference type="PANTHER" id="PTHR21483:SF18">
    <property type="entry name" value="RNA POLYMERASE II-ASSOCIATED PROTEIN 1"/>
    <property type="match status" value="1"/>
</dbReference>
<sequence>MNSLMIFDIKEKETSSPQAPSFPQPKSTATGFPEHKKRTRISAFKQKRQGQPADDVKPPTSTPSSNSKPSPTVEEHSTAPAPAPAPRRDGGAGPVQQSWPEDEKSSIDRENSQRLASMSPEEIEAARQELFNGMDSSLLQRLLKRANLDEQNGPSPFMDDKPAEQPATQADGTELSSPPTTTTDVQDTDKSAAKTEEGPKTPKKKVTFETPTVEDDNDDSTAPAPSSTAQQAAQPAPSAEDHDEAQHGRTHWPEPPQVPDLDPSDPNFLEALHTKYFPNLPADPSKLAWMAPIPTANSPADFDSPYHPRQSSLPISQLRFDFRGTLLPPRISRAVPVSKGLHHHGEAPEAAGYTVGELARLTRSAVPGQRCIAYQTLGRILFRLGRGEFGRDDVAEGVWATVQENRVMESIREEANVDPADFAAGNMVGDGRGRGHRSAYAFAVEALWLFEKGGWKERLRRGK</sequence>
<reference evidence="5 6" key="1">
    <citation type="submission" date="2023-01" db="EMBL/GenBank/DDBJ databases">
        <title>Analysis of 21 Apiospora genomes using comparative genomics revels a genus with tremendous synthesis potential of carbohydrate active enzymes and secondary metabolites.</title>
        <authorList>
            <person name="Sorensen T."/>
        </authorList>
    </citation>
    <scope>NUCLEOTIDE SEQUENCE [LARGE SCALE GENOMIC DNA]</scope>
    <source>
        <strain evidence="5 6">CBS 24483</strain>
    </source>
</reference>
<comment type="caution">
    <text evidence="5">The sequence shown here is derived from an EMBL/GenBank/DDBJ whole genome shotgun (WGS) entry which is preliminary data.</text>
</comment>
<dbReference type="RefSeq" id="XP_066706011.1">
    <property type="nucleotide sequence ID" value="XM_066837118.1"/>
</dbReference>
<proteinExistence type="inferred from homology"/>
<dbReference type="InterPro" id="IPR013929">
    <property type="entry name" value="RPAP1_C"/>
</dbReference>
<accession>A0ABR1QVD0</accession>
<dbReference type="Pfam" id="PF08621">
    <property type="entry name" value="RPAP1_N"/>
    <property type="match status" value="1"/>
</dbReference>
<evidence type="ECO:0008006" key="7">
    <source>
        <dbReference type="Google" id="ProtNLM"/>
    </source>
</evidence>
<comment type="similarity">
    <text evidence="1">Belongs to the RPAP1 family.</text>
</comment>
<feature type="region of interest" description="Disordered" evidence="2">
    <location>
        <begin position="1"/>
        <end position="121"/>
    </location>
</feature>
<dbReference type="Pfam" id="PF08620">
    <property type="entry name" value="RPAP1_C"/>
    <property type="match status" value="1"/>
</dbReference>
<protein>
    <recommendedName>
        <fullName evidence="7">Transcription factor Rba50</fullName>
    </recommendedName>
</protein>
<feature type="compositionally biased region" description="Polar residues" evidence="2">
    <location>
        <begin position="166"/>
        <end position="179"/>
    </location>
</feature>
<dbReference type="GeneID" id="92070180"/>
<evidence type="ECO:0000256" key="2">
    <source>
        <dbReference type="SAM" id="MobiDB-lite"/>
    </source>
</evidence>
<feature type="domain" description="RPAP1 N-terminal" evidence="4">
    <location>
        <begin position="106"/>
        <end position="150"/>
    </location>
</feature>
<feature type="compositionally biased region" description="Basic residues" evidence="2">
    <location>
        <begin position="35"/>
        <end position="48"/>
    </location>
</feature>
<gene>
    <name evidence="5" type="ORF">PG986_000896</name>
</gene>